<sequence length="284" mass="31800">MKVVIFCGGLGLRMRSGVDSAPKPMMTIGDRPVLWHIMRYYAHFGHTEFILCLGFGGAAVKNYFLNYEETVSNDFVMTKGGEHIELLDSDISEWKITFVDTGIDTSIGERLRRVRPFLEDDDAFLANYGDVLTDAPMDKIVDHVMTSDITASLLAVPPQASFHTVEFGTDARVTGLRSAVDLNVWINGGFFVIKKEIFDVLNEGEDLVGDAFPRLAAMRKLEAIPHHGFWAPMDTLKERSQLEELYRSGKKPWALWSHQVRQQQAQVLDKEPAVSVDAPVVVAL</sequence>
<dbReference type="InterPro" id="IPR013446">
    <property type="entry name" value="G1P_cyt_trans-like"/>
</dbReference>
<protein>
    <submittedName>
        <fullName evidence="1">Glucose-1-phosphate cytidylyltransferase</fullName>
    </submittedName>
</protein>
<keyword evidence="1" id="KW-0808">Transferase</keyword>
<dbReference type="SUPFAM" id="SSF53448">
    <property type="entry name" value="Nucleotide-diphospho-sugar transferases"/>
    <property type="match status" value="1"/>
</dbReference>
<dbReference type="PANTHER" id="PTHR47183">
    <property type="entry name" value="GLUCOSE-1-PHOSPHATE CYTIDYLYLTRANSFERASE-RELATED"/>
    <property type="match status" value="1"/>
</dbReference>
<evidence type="ECO:0000313" key="1">
    <source>
        <dbReference type="EMBL" id="RZU12219.1"/>
    </source>
</evidence>
<name>A0A4Q7WS98_9ACTN</name>
<dbReference type="InterPro" id="IPR029044">
    <property type="entry name" value="Nucleotide-diphossugar_trans"/>
</dbReference>
<proteinExistence type="predicted"/>
<accession>A0A4Q7WS98</accession>
<dbReference type="Gene3D" id="3.90.550.10">
    <property type="entry name" value="Spore Coat Polysaccharide Biosynthesis Protein SpsA, Chain A"/>
    <property type="match status" value="1"/>
</dbReference>
<dbReference type="EMBL" id="SHKR01000014">
    <property type="protein sequence ID" value="RZU12219.1"/>
    <property type="molecule type" value="Genomic_DNA"/>
</dbReference>
<dbReference type="PANTHER" id="PTHR47183:SF3">
    <property type="entry name" value="TRANSFERASE"/>
    <property type="match status" value="1"/>
</dbReference>
<dbReference type="AlphaFoldDB" id="A0A4Q7WS98"/>
<dbReference type="Proteomes" id="UP000292027">
    <property type="component" value="Unassembled WGS sequence"/>
</dbReference>
<comment type="caution">
    <text evidence="1">The sequence shown here is derived from an EMBL/GenBank/DDBJ whole genome shotgun (WGS) entry which is preliminary data.</text>
</comment>
<keyword evidence="1" id="KW-0548">Nucleotidyltransferase</keyword>
<dbReference type="RefSeq" id="WP_198681878.1">
    <property type="nucleotide sequence ID" value="NZ_SHKR01000014.1"/>
</dbReference>
<dbReference type="GO" id="GO:0047343">
    <property type="term" value="F:glucose-1-phosphate cytidylyltransferase activity"/>
    <property type="evidence" value="ECO:0007669"/>
    <property type="project" value="InterPro"/>
</dbReference>
<reference evidence="1 2" key="1">
    <citation type="journal article" date="2015" name="Stand. Genomic Sci.">
        <title>Genomic Encyclopedia of Bacterial and Archaeal Type Strains, Phase III: the genomes of soil and plant-associated and newly described type strains.</title>
        <authorList>
            <person name="Whitman W.B."/>
            <person name="Woyke T."/>
            <person name="Klenk H.P."/>
            <person name="Zhou Y."/>
            <person name="Lilburn T.G."/>
            <person name="Beck B.J."/>
            <person name="De Vos P."/>
            <person name="Vandamme P."/>
            <person name="Eisen J.A."/>
            <person name="Garrity G."/>
            <person name="Hugenholtz P."/>
            <person name="Kyrpides N.C."/>
        </authorList>
    </citation>
    <scope>NUCLEOTIDE SEQUENCE [LARGE SCALE GENOMIC DNA]</scope>
    <source>
        <strain evidence="1 2">VKM Ac-2540</strain>
    </source>
</reference>
<evidence type="ECO:0000313" key="2">
    <source>
        <dbReference type="Proteomes" id="UP000292027"/>
    </source>
</evidence>
<gene>
    <name evidence="1" type="ORF">EV645_5482</name>
</gene>
<organism evidence="1 2">
    <name type="scientific">Kribbella rubisoli</name>
    <dbReference type="NCBI Taxonomy" id="3075929"/>
    <lineage>
        <taxon>Bacteria</taxon>
        <taxon>Bacillati</taxon>
        <taxon>Actinomycetota</taxon>
        <taxon>Actinomycetes</taxon>
        <taxon>Propionibacteriales</taxon>
        <taxon>Kribbellaceae</taxon>
        <taxon>Kribbella</taxon>
    </lineage>
</organism>
<keyword evidence="2" id="KW-1185">Reference proteome</keyword>